<organism evidence="1">
    <name type="scientific">Beihai reo-like virus 1</name>
    <dbReference type="NCBI Taxonomy" id="1922649"/>
    <lineage>
        <taxon>Viruses</taxon>
        <taxon>Riboviria</taxon>
    </lineage>
</organism>
<reference evidence="1" key="1">
    <citation type="journal article" date="2016" name="Nature">
        <title>Redefining the invertebrate RNA virosphere.</title>
        <authorList>
            <person name="Shi M."/>
            <person name="Lin X.D."/>
            <person name="Tian J.H."/>
            <person name="Chen L.J."/>
            <person name="Chen X."/>
            <person name="Li C.X."/>
            <person name="Qin X.C."/>
            <person name="Li J."/>
            <person name="Cao J.P."/>
            <person name="Eden J.S."/>
            <person name="Buchmann J."/>
            <person name="Wang W."/>
            <person name="Xu J."/>
            <person name="Holmes E.C."/>
            <person name="Zhang Y.Z."/>
        </authorList>
    </citation>
    <scope>NUCLEOTIDE SEQUENCE</scope>
    <source>
        <strain evidence="1">BHXG2356</strain>
    </source>
</reference>
<dbReference type="EMBL" id="KX884606">
    <property type="protein sequence ID" value="APG79085.1"/>
    <property type="molecule type" value="Genomic_RNA"/>
</dbReference>
<evidence type="ECO:0000313" key="1">
    <source>
        <dbReference type="EMBL" id="APG79085.1"/>
    </source>
</evidence>
<accession>A0A1L3KP59</accession>
<protein>
    <submittedName>
        <fullName evidence="1">Uncharacterized protein</fullName>
    </submittedName>
</protein>
<name>A0A1L3KP59_9VIRU</name>
<proteinExistence type="predicted"/>
<sequence>MRMTSLGSSSIVILNVKFLQDLAIVQKEYQLCLDYCFHPLLITHGNSSVDVFHPKMRLNLRYNTIFSSIPRNWDIAVNFCNTKTHLKLPPLSWYPSDTRDLSSHLVPISQVERSAIRGMDLYQNQIMKNGLNGLMSTQFARELLITTEQTLHIFSQLWRDYSDYFSQFQSTFLHQIHLRFLRDHTVKQALIWNHLRSRKYIQKLASLHHWSLKRCRVLNELLMTRWTVSAGTFRTLIPTERFQQALPLTLADLGLLTFTWTTSSPMLSHFMVRVLQMKGSFVQYSRHGKGNLPSQCTLSIIPPNFFKCYESLSMQDIANNYREEDDSLPWYRLDTKSYTPSLLKQEKYSLMFHPTSPQVKSQVRLLTTEHLCKPRGTPRVLLTPLTSRDLTGAWIQPSSIILRQRSYRDTVITPSLISVLDLVMRHTPTPKTGHAMKGFRLQSRGYGLLRIKVQ</sequence>